<dbReference type="EMBL" id="JAVRHO010000005">
    <property type="protein sequence ID" value="MDT0646035.1"/>
    <property type="molecule type" value="Genomic_DNA"/>
</dbReference>
<sequence length="87" mass="10128">MAPLINRNAIRAAYNTANAKQLQVVLHYEQTILSAYPEVRNQLSTYRNYEQSFEKKSQEVVKTFSWLPFNVVMSACCCVQYFKAEIK</sequence>
<proteinExistence type="predicted"/>
<dbReference type="Proteomes" id="UP001245285">
    <property type="component" value="Unassembled WGS sequence"/>
</dbReference>
<organism evidence="1 2">
    <name type="scientific">Autumnicola lenta</name>
    <dbReference type="NCBI Taxonomy" id="3075593"/>
    <lineage>
        <taxon>Bacteria</taxon>
        <taxon>Pseudomonadati</taxon>
        <taxon>Bacteroidota</taxon>
        <taxon>Flavobacteriia</taxon>
        <taxon>Flavobacteriales</taxon>
        <taxon>Flavobacteriaceae</taxon>
        <taxon>Autumnicola</taxon>
    </lineage>
</organism>
<comment type="caution">
    <text evidence="1">The sequence shown here is derived from an EMBL/GenBank/DDBJ whole genome shotgun (WGS) entry which is preliminary data.</text>
</comment>
<reference evidence="1 2" key="1">
    <citation type="submission" date="2023-09" db="EMBL/GenBank/DDBJ databases">
        <authorList>
            <person name="Rey-Velasco X."/>
        </authorList>
    </citation>
    <scope>NUCLEOTIDE SEQUENCE [LARGE SCALE GENOMIC DNA]</scope>
    <source>
        <strain evidence="1 2">F260</strain>
    </source>
</reference>
<accession>A0ABU3CI69</accession>
<gene>
    <name evidence="1" type="ORF">RM545_04975</name>
</gene>
<evidence type="ECO:0000313" key="1">
    <source>
        <dbReference type="EMBL" id="MDT0646035.1"/>
    </source>
</evidence>
<dbReference type="SUPFAM" id="SSF56954">
    <property type="entry name" value="Outer membrane efflux proteins (OEP)"/>
    <property type="match status" value="1"/>
</dbReference>
<protein>
    <submittedName>
        <fullName evidence="1">Uncharacterized protein</fullName>
    </submittedName>
</protein>
<name>A0ABU3CI69_9FLAO</name>
<dbReference type="RefSeq" id="WP_311494219.1">
    <property type="nucleotide sequence ID" value="NZ_JAVRHO010000005.1"/>
</dbReference>
<keyword evidence="2" id="KW-1185">Reference proteome</keyword>
<dbReference type="Gene3D" id="1.20.1600.10">
    <property type="entry name" value="Outer membrane efflux proteins (OEP)"/>
    <property type="match status" value="1"/>
</dbReference>
<evidence type="ECO:0000313" key="2">
    <source>
        <dbReference type="Proteomes" id="UP001245285"/>
    </source>
</evidence>